<accession>A0ABM3QZ57</accession>
<sequence length="263" mass="29738">MTTIVTVYVDDIIITCSDEAEISALKAHLHHTFSIKDLGLLNYFLGMEVSHTSDGYVLTQRKYTKEMLSGCELDISKPALTPFPLNLKLSPKGQIYPNVDLYKRYVGKLNFLTHTRRDLAFAVQSLSQFMHSPKLAHIAAVTHTIRYVNHTSGKGILLIDTDQLTLHAFSDSDWASCSSTRRSITCYILLLGNSPINRKSKKKSTVSKSSYEEEYRVMSQDASEVSWIVRLLEELGIQGLKLVQLNCDNQFSLHIARNPIFHE</sequence>
<evidence type="ECO:0000313" key="2">
    <source>
        <dbReference type="Proteomes" id="UP000813463"/>
    </source>
</evidence>
<evidence type="ECO:0000313" key="3">
    <source>
        <dbReference type="RefSeq" id="XP_056688649.1"/>
    </source>
</evidence>
<name>A0ABM3QZ57_SPIOL</name>
<dbReference type="RefSeq" id="XP_056688649.1">
    <property type="nucleotide sequence ID" value="XM_056832671.1"/>
</dbReference>
<reference evidence="2" key="1">
    <citation type="journal article" date="2021" name="Nat. Commun.">
        <title>Genomic analyses provide insights into spinach domestication and the genetic basis of agronomic traits.</title>
        <authorList>
            <person name="Cai X."/>
            <person name="Sun X."/>
            <person name="Xu C."/>
            <person name="Sun H."/>
            <person name="Wang X."/>
            <person name="Ge C."/>
            <person name="Zhang Z."/>
            <person name="Wang Q."/>
            <person name="Fei Z."/>
            <person name="Jiao C."/>
            <person name="Wang Q."/>
        </authorList>
    </citation>
    <scope>NUCLEOTIDE SEQUENCE [LARGE SCALE GENOMIC DNA]</scope>
    <source>
        <strain evidence="2">cv. Varoflay</strain>
    </source>
</reference>
<dbReference type="CDD" id="cd09272">
    <property type="entry name" value="RNase_HI_RT_Ty1"/>
    <property type="match status" value="1"/>
</dbReference>
<organism evidence="2 3">
    <name type="scientific">Spinacia oleracea</name>
    <name type="common">Spinach</name>
    <dbReference type="NCBI Taxonomy" id="3562"/>
    <lineage>
        <taxon>Eukaryota</taxon>
        <taxon>Viridiplantae</taxon>
        <taxon>Streptophyta</taxon>
        <taxon>Embryophyta</taxon>
        <taxon>Tracheophyta</taxon>
        <taxon>Spermatophyta</taxon>
        <taxon>Magnoliopsida</taxon>
        <taxon>eudicotyledons</taxon>
        <taxon>Gunneridae</taxon>
        <taxon>Pentapetalae</taxon>
        <taxon>Caryophyllales</taxon>
        <taxon>Chenopodiaceae</taxon>
        <taxon>Chenopodioideae</taxon>
        <taxon>Anserineae</taxon>
        <taxon>Spinacia</taxon>
    </lineage>
</organism>
<feature type="domain" description="Reverse transcriptase Ty1/copia-type" evidence="1">
    <location>
        <begin position="4"/>
        <end position="82"/>
    </location>
</feature>
<dbReference type="Proteomes" id="UP000813463">
    <property type="component" value="Chromosome 6"/>
</dbReference>
<reference evidence="3" key="2">
    <citation type="submission" date="2025-08" db="UniProtKB">
        <authorList>
            <consortium name="RefSeq"/>
        </authorList>
    </citation>
    <scope>IDENTIFICATION</scope>
    <source>
        <tissue evidence="3">Leaf</tissue>
    </source>
</reference>
<dbReference type="PANTHER" id="PTHR11439:SF498">
    <property type="entry name" value="DNAK FAMILY PROTEIN"/>
    <property type="match status" value="1"/>
</dbReference>
<keyword evidence="2" id="KW-1185">Reference proteome</keyword>
<dbReference type="PANTHER" id="PTHR11439">
    <property type="entry name" value="GAG-POL-RELATED RETROTRANSPOSON"/>
    <property type="match status" value="1"/>
</dbReference>
<dbReference type="GeneID" id="130463520"/>
<protein>
    <submittedName>
        <fullName evidence="3">Uncharacterized mitochondrial protein AtMg00810-like</fullName>
    </submittedName>
</protein>
<evidence type="ECO:0000259" key="1">
    <source>
        <dbReference type="Pfam" id="PF07727"/>
    </source>
</evidence>
<dbReference type="SUPFAM" id="SSF56672">
    <property type="entry name" value="DNA/RNA polymerases"/>
    <property type="match status" value="1"/>
</dbReference>
<dbReference type="Pfam" id="PF07727">
    <property type="entry name" value="RVT_2"/>
    <property type="match status" value="1"/>
</dbReference>
<gene>
    <name evidence="3" type="primary">LOC130463520</name>
</gene>
<dbReference type="InterPro" id="IPR043502">
    <property type="entry name" value="DNA/RNA_pol_sf"/>
</dbReference>
<dbReference type="InterPro" id="IPR013103">
    <property type="entry name" value="RVT_2"/>
</dbReference>
<proteinExistence type="predicted"/>